<evidence type="ECO:0000256" key="2">
    <source>
        <dbReference type="SAM" id="MobiDB-lite"/>
    </source>
</evidence>
<comment type="caution">
    <text evidence="3">The sequence shown here is derived from an EMBL/GenBank/DDBJ whole genome shotgun (WGS) entry which is preliminary data.</text>
</comment>
<feature type="coiled-coil region" evidence="1">
    <location>
        <begin position="372"/>
        <end position="462"/>
    </location>
</feature>
<evidence type="ECO:0008006" key="5">
    <source>
        <dbReference type="Google" id="ProtNLM"/>
    </source>
</evidence>
<sequence length="1270" mass="146323">MKPNSSISFENDSSIQNNTNDKVEFANVYDKLIKPQIDDLAALMISSTANIQLGTIEDLTNTLFTNLEKLDSENMIVLNGYKVVSRAYFILNCKRPQSGRFHNESNENQAEQDQMKRNMMQKQNEEILDKMAKYLETQQNKSKSKQTISNLRKDFKQYQDNVNQIANNIAEQLNLGNVTGINNISPAIIEYKNQNEQLINELQNEIKSLKNAISQLQSLDSNTSDKSSTPKSIIVRLSKENTDLKSSNESLISENDKLKKQIKNTSSSNNTKARESSDLSTDKSNSPPLQNSDSSPEQQQLLNIISQKDELINELKIERDKLKSFVNKTIFSNKSLNGQPETDDSNNPIKLKTELNLLKVKFDKVSATNEKLKAKLKKFNKLESTVEELKAQLKKCQEEQQIELTKIILEKDELKSQLSDRADLNAVTIELNSKSDEVKKLIETIEQIYIQLQEQTKEISDENKIKTSLIQVVNKQSSVLCEYERVITDKMDVISQQQTEISKLNSILNSAKQQEKNSEKQLIDLYDELETIAAKEIEDDTFSNDIQFILNNHRPQDVISAFKKLTTQLKIKYSKSETQSTHTKSEFDKLYNYLLSVIKTLRAVVSNSEVSNDQKSEILRECIYMDSFVNENAPGLREEPTIFDSFGINVDETLFLDQITSFVNDFKDLESDQSKELFSILTYVIVMNTILRKTALSYRDQCEVRAFEVKRLKNSIVELQQMNDDLNYAEEESETTSEKDKETKAKVTINKVQNKNGLIESQSEYKQKYMKLNDSYQKAKKSYAESISKYKKKIDQLSHSNAELKNKLSTHRSIITEASQVSEQSSTAIRSLKEELKRCEAELETSQAIIKKQREEIDSLKGALLCQNEKFKQKSSETIRKEKQNSEEILKEIESDHQNEIRKIQTNNKIKLARLNDELLSEKNRCQLLKNKYDEILEDLRNKLNESRSFEMQAKLEFNKKEAEIVALKGKLSALNVDNKMLKVKYANLEEKNTREKTFKANQTIAQQIAIEQQTIAKVTEIESSMKRKEQLFLQSLCCILHDYMNENEAVSCETVKKYLQKVVNDNLRLKKSLDETKVITNEITKIRSIIKPDRNQATSDAVQEIVDELNGLHDGYQVQTENLNANSNENSQLLKMWNSWARRVFTLATDTTCSAKSDKELRNMIEELVIQNSMMKNNRFIIESLRKQKMILLSKLPLNSTRRNEQSITSLLIIYSAVRRMQKMSGNLHSDLVVPHMFEIEKKKKMSLKKSKGKTQNSQKNYPLINSYE</sequence>
<feature type="coiled-coil region" evidence="1">
    <location>
        <begin position="787"/>
        <end position="946"/>
    </location>
</feature>
<feature type="region of interest" description="Disordered" evidence="2">
    <location>
        <begin position="244"/>
        <end position="297"/>
    </location>
</feature>
<evidence type="ECO:0000313" key="4">
    <source>
        <dbReference type="Proteomes" id="UP001470230"/>
    </source>
</evidence>
<feature type="coiled-coil region" evidence="1">
    <location>
        <begin position="494"/>
        <end position="528"/>
    </location>
</feature>
<organism evidence="3 4">
    <name type="scientific">Tritrichomonas musculus</name>
    <dbReference type="NCBI Taxonomy" id="1915356"/>
    <lineage>
        <taxon>Eukaryota</taxon>
        <taxon>Metamonada</taxon>
        <taxon>Parabasalia</taxon>
        <taxon>Tritrichomonadida</taxon>
        <taxon>Tritrichomonadidae</taxon>
        <taxon>Tritrichomonas</taxon>
    </lineage>
</organism>
<protein>
    <recommendedName>
        <fullName evidence="5">Viral A-type inclusion protein</fullName>
    </recommendedName>
</protein>
<feature type="compositionally biased region" description="Polar residues" evidence="2">
    <location>
        <begin position="244"/>
        <end position="253"/>
    </location>
</feature>
<keyword evidence="4" id="KW-1185">Reference proteome</keyword>
<gene>
    <name evidence="3" type="ORF">M9Y10_002879</name>
</gene>
<evidence type="ECO:0000313" key="3">
    <source>
        <dbReference type="EMBL" id="KAK8900552.1"/>
    </source>
</evidence>
<dbReference type="Proteomes" id="UP001470230">
    <property type="component" value="Unassembled WGS sequence"/>
</dbReference>
<evidence type="ECO:0000256" key="1">
    <source>
        <dbReference type="SAM" id="Coils"/>
    </source>
</evidence>
<feature type="region of interest" description="Disordered" evidence="2">
    <location>
        <begin position="1246"/>
        <end position="1270"/>
    </location>
</feature>
<feature type="coiled-coil region" evidence="1">
    <location>
        <begin position="709"/>
        <end position="739"/>
    </location>
</feature>
<keyword evidence="1" id="KW-0175">Coiled coil</keyword>
<name>A0ABR2LBF5_9EUKA</name>
<feature type="compositionally biased region" description="Basic and acidic residues" evidence="2">
    <location>
        <begin position="272"/>
        <end position="281"/>
    </location>
</feature>
<dbReference type="EMBL" id="JAPFFF010000001">
    <property type="protein sequence ID" value="KAK8900552.1"/>
    <property type="molecule type" value="Genomic_DNA"/>
</dbReference>
<feature type="compositionally biased region" description="Polar residues" evidence="2">
    <location>
        <begin position="282"/>
        <end position="297"/>
    </location>
</feature>
<proteinExistence type="predicted"/>
<reference evidence="3 4" key="1">
    <citation type="submission" date="2024-04" db="EMBL/GenBank/DDBJ databases">
        <title>Tritrichomonas musculus Genome.</title>
        <authorList>
            <person name="Alves-Ferreira E."/>
            <person name="Grigg M."/>
            <person name="Lorenzi H."/>
            <person name="Galac M."/>
        </authorList>
    </citation>
    <scope>NUCLEOTIDE SEQUENCE [LARGE SCALE GENOMIC DNA]</scope>
    <source>
        <strain evidence="3 4">EAF2021</strain>
    </source>
</reference>
<accession>A0ABR2LBF5</accession>